<dbReference type="SUPFAM" id="SSF47203">
    <property type="entry name" value="Acyl-CoA dehydrogenase C-terminal domain-like"/>
    <property type="match status" value="1"/>
</dbReference>
<protein>
    <recommendedName>
        <fullName evidence="1">HpaB/PvcC/4-BUDH C-terminal domain-containing protein</fullName>
    </recommendedName>
</protein>
<accession>A0A7W1WV05</accession>
<gene>
    <name evidence="2" type="ORF">H1191_20155</name>
</gene>
<dbReference type="EMBL" id="JACEIQ010000051">
    <property type="protein sequence ID" value="MBA4496568.1"/>
    <property type="molecule type" value="Genomic_DNA"/>
</dbReference>
<evidence type="ECO:0000259" key="1">
    <source>
        <dbReference type="Pfam" id="PF03241"/>
    </source>
</evidence>
<keyword evidence="3" id="KW-1185">Reference proteome</keyword>
<dbReference type="Pfam" id="PF03241">
    <property type="entry name" value="HpaB"/>
    <property type="match status" value="1"/>
</dbReference>
<dbReference type="InterPro" id="IPR036250">
    <property type="entry name" value="AcylCo_DH-like_C"/>
</dbReference>
<evidence type="ECO:0000313" key="3">
    <source>
        <dbReference type="Proteomes" id="UP000535491"/>
    </source>
</evidence>
<name>A0A7W1WV05_9BACL</name>
<dbReference type="AlphaFoldDB" id="A0A7W1WV05"/>
<evidence type="ECO:0000313" key="2">
    <source>
        <dbReference type="EMBL" id="MBA4496568.1"/>
    </source>
</evidence>
<dbReference type="GO" id="GO:0016627">
    <property type="term" value="F:oxidoreductase activity, acting on the CH-CH group of donors"/>
    <property type="evidence" value="ECO:0007669"/>
    <property type="project" value="InterPro"/>
</dbReference>
<proteinExistence type="predicted"/>
<dbReference type="InterPro" id="IPR024719">
    <property type="entry name" value="HpaB/PvcC/4-BUDH_C"/>
</dbReference>
<sequence length="70" mass="7815">MTASKEGGFYSLISLHGGGSPEAMRMSAVRNYDIDRQKEHILQKLACFAKLDGTCKRCETCVNDELCEQE</sequence>
<organism evidence="2 3">
    <name type="scientific">Paenactinomyces guangxiensis</name>
    <dbReference type="NCBI Taxonomy" id="1490290"/>
    <lineage>
        <taxon>Bacteria</taxon>
        <taxon>Bacillati</taxon>
        <taxon>Bacillota</taxon>
        <taxon>Bacilli</taxon>
        <taxon>Bacillales</taxon>
        <taxon>Thermoactinomycetaceae</taxon>
        <taxon>Paenactinomyces</taxon>
    </lineage>
</organism>
<dbReference type="Gene3D" id="1.20.140.10">
    <property type="entry name" value="Butyryl-CoA Dehydrogenase, subunit A, domain 3"/>
    <property type="match status" value="1"/>
</dbReference>
<comment type="caution">
    <text evidence="2">The sequence shown here is derived from an EMBL/GenBank/DDBJ whole genome shotgun (WGS) entry which is preliminary data.</text>
</comment>
<feature type="domain" description="HpaB/PvcC/4-BUDH C-terminal" evidence="1">
    <location>
        <begin position="1"/>
        <end position="41"/>
    </location>
</feature>
<dbReference type="Proteomes" id="UP000535491">
    <property type="component" value="Unassembled WGS sequence"/>
</dbReference>
<reference evidence="2 3" key="1">
    <citation type="submission" date="2020-07" db="EMBL/GenBank/DDBJ databases">
        <authorList>
            <person name="Feng H."/>
        </authorList>
    </citation>
    <scope>NUCLEOTIDE SEQUENCE [LARGE SCALE GENOMIC DNA]</scope>
    <source>
        <strain evidence="3">s-10</strain>
    </source>
</reference>